<proteinExistence type="predicted"/>
<dbReference type="AlphaFoldDB" id="A0A9W6N596"/>
<organism evidence="2 3">
    <name type="scientific">Methylopila jiangsuensis</name>
    <dbReference type="NCBI Taxonomy" id="586230"/>
    <lineage>
        <taxon>Bacteria</taxon>
        <taxon>Pseudomonadati</taxon>
        <taxon>Pseudomonadota</taxon>
        <taxon>Alphaproteobacteria</taxon>
        <taxon>Hyphomicrobiales</taxon>
        <taxon>Methylopilaceae</taxon>
        <taxon>Methylopila</taxon>
    </lineage>
</organism>
<accession>A0A9W6N596</accession>
<reference evidence="2" key="2">
    <citation type="submission" date="2023-01" db="EMBL/GenBank/DDBJ databases">
        <authorList>
            <person name="Sun Q."/>
            <person name="Evtushenko L."/>
        </authorList>
    </citation>
    <scope>NUCLEOTIDE SEQUENCE</scope>
    <source>
        <strain evidence="2">VKM B-2555</strain>
    </source>
</reference>
<protein>
    <submittedName>
        <fullName evidence="2">Uncharacterized protein</fullName>
    </submittedName>
</protein>
<evidence type="ECO:0000256" key="1">
    <source>
        <dbReference type="SAM" id="MobiDB-lite"/>
    </source>
</evidence>
<sequence>MHARPALRASPGARTTKRKFSPGCSSSETNMAQTQEISNTQPAAAHSFADWLRAKADEAERTAAVCAGSSLYPPSWWQRVAADHRQMADDIDRIEGVAS</sequence>
<feature type="compositionally biased region" description="Polar residues" evidence="1">
    <location>
        <begin position="23"/>
        <end position="42"/>
    </location>
</feature>
<gene>
    <name evidence="2" type="ORF">GCM10008171_32660</name>
</gene>
<evidence type="ECO:0000313" key="3">
    <source>
        <dbReference type="Proteomes" id="UP001143364"/>
    </source>
</evidence>
<comment type="caution">
    <text evidence="2">The sequence shown here is derived from an EMBL/GenBank/DDBJ whole genome shotgun (WGS) entry which is preliminary data.</text>
</comment>
<dbReference type="EMBL" id="BSFK01000016">
    <property type="protein sequence ID" value="GLK78012.1"/>
    <property type="molecule type" value="Genomic_DNA"/>
</dbReference>
<dbReference type="Proteomes" id="UP001143364">
    <property type="component" value="Unassembled WGS sequence"/>
</dbReference>
<feature type="region of interest" description="Disordered" evidence="1">
    <location>
        <begin position="1"/>
        <end position="45"/>
    </location>
</feature>
<reference evidence="2" key="1">
    <citation type="journal article" date="2014" name="Int. J. Syst. Evol. Microbiol.">
        <title>Complete genome sequence of Corynebacterium casei LMG S-19264T (=DSM 44701T), isolated from a smear-ripened cheese.</title>
        <authorList>
            <consortium name="US DOE Joint Genome Institute (JGI-PGF)"/>
            <person name="Walter F."/>
            <person name="Albersmeier A."/>
            <person name="Kalinowski J."/>
            <person name="Ruckert C."/>
        </authorList>
    </citation>
    <scope>NUCLEOTIDE SEQUENCE</scope>
    <source>
        <strain evidence="2">VKM B-2555</strain>
    </source>
</reference>
<name>A0A9W6N596_9HYPH</name>
<keyword evidence="3" id="KW-1185">Reference proteome</keyword>
<evidence type="ECO:0000313" key="2">
    <source>
        <dbReference type="EMBL" id="GLK78012.1"/>
    </source>
</evidence>